<accession>A0A449B3J0</accession>
<comment type="subcellular location">
    <subcellularLocation>
        <location evidence="1">Cell membrane</location>
        <topology evidence="1">Multi-pass membrane protein</topology>
    </subcellularLocation>
</comment>
<dbReference type="InterPro" id="IPR036640">
    <property type="entry name" value="ABC1_TM_sf"/>
</dbReference>
<evidence type="ECO:0000256" key="6">
    <source>
        <dbReference type="ARBA" id="ARBA00022989"/>
    </source>
</evidence>
<evidence type="ECO:0000256" key="1">
    <source>
        <dbReference type="ARBA" id="ARBA00004651"/>
    </source>
</evidence>
<keyword evidence="5" id="KW-0067">ATP-binding</keyword>
<dbReference type="PROSITE" id="PS50929">
    <property type="entry name" value="ABC_TM1F"/>
    <property type="match status" value="1"/>
</dbReference>
<dbReference type="Proteomes" id="UP000290243">
    <property type="component" value="Chromosome"/>
</dbReference>
<evidence type="ECO:0000313" key="11">
    <source>
        <dbReference type="EMBL" id="VEU75163.1"/>
    </source>
</evidence>
<evidence type="ECO:0000256" key="4">
    <source>
        <dbReference type="ARBA" id="ARBA00022741"/>
    </source>
</evidence>
<dbReference type="Pfam" id="PF00005">
    <property type="entry name" value="ABC_tran"/>
    <property type="match status" value="1"/>
</dbReference>
<dbReference type="AlphaFoldDB" id="A0A449B3J0"/>
<dbReference type="InterPro" id="IPR039421">
    <property type="entry name" value="Type_1_exporter"/>
</dbReference>
<evidence type="ECO:0000256" key="3">
    <source>
        <dbReference type="ARBA" id="ARBA00022692"/>
    </source>
</evidence>
<evidence type="ECO:0000313" key="12">
    <source>
        <dbReference type="Proteomes" id="UP000290243"/>
    </source>
</evidence>
<dbReference type="SUPFAM" id="SSF90123">
    <property type="entry name" value="ABC transporter transmembrane region"/>
    <property type="match status" value="1"/>
</dbReference>
<dbReference type="EMBL" id="LR215037">
    <property type="protein sequence ID" value="VEU75163.1"/>
    <property type="molecule type" value="Genomic_DNA"/>
</dbReference>
<organism evidence="11 12">
    <name type="scientific">Mycoplasmopsis maculosa</name>
    <dbReference type="NCBI Taxonomy" id="114885"/>
    <lineage>
        <taxon>Bacteria</taxon>
        <taxon>Bacillati</taxon>
        <taxon>Mycoplasmatota</taxon>
        <taxon>Mycoplasmoidales</taxon>
        <taxon>Metamycoplasmataceae</taxon>
        <taxon>Mycoplasmopsis</taxon>
    </lineage>
</organism>
<sequence length="606" mass="69419">MAKFMFYNQSLNKKIDKKSAFKSFFKIIVKFSLNKYIWIIAIFLGVFVSLLSTGAAWLTGFIIDNFFKLEKFDLANFDFKNYALFISLLAISYILQKGLLIIQKYLLNRASILIGSRIRHIAYEKIQKMPISFFEDQKTGELMSSLTNDISSFVDSLINIIGTSITVVFSTIISICFMFYYLPIVALIAIFVIPINFLPIFFIVKSNMKQYVIKQQKLAEFNGYLEEILDAMPLINIHQKQETIIKEFDNFNNEMLKPNLEIGKKIVLIWPWFAFSKVLDLIEIIGFAILLKSVWSSMPGQLSAGVLISFSLYITMICDNFNMIFEVINSFQTGLGAAVRLEKILFIEPNIDESKLKNLDFKNGNISFKNVNFYYPSNPHKLILKDINFEIKKGETLALVGKTGSGKTTIAKLLAKFYYPTSGQILIDNQTIQEINEKSWRSNIDLILQDTFILRDTVLNNLKFVNPNLDEDEIIRISKLTSFDEVVKALPNGYNTLLSNNASNLSYGQRQLLSITRSLISNRPISILDEATSDIDSINEKIIQNTINELVNKKTMIIIAHRLSTIKNANKILVIDEGKIIEQGNHNELINKNGYYKKLYNSNFEY</sequence>
<dbReference type="InterPro" id="IPR003593">
    <property type="entry name" value="AAA+_ATPase"/>
</dbReference>
<feature type="domain" description="ABC transmembrane type-1" evidence="10">
    <location>
        <begin position="39"/>
        <end position="333"/>
    </location>
</feature>
<dbReference type="InterPro" id="IPR027417">
    <property type="entry name" value="P-loop_NTPase"/>
</dbReference>
<evidence type="ECO:0000259" key="9">
    <source>
        <dbReference type="PROSITE" id="PS50893"/>
    </source>
</evidence>
<dbReference type="SUPFAM" id="SSF52540">
    <property type="entry name" value="P-loop containing nucleoside triphosphate hydrolases"/>
    <property type="match status" value="1"/>
</dbReference>
<dbReference type="PANTHER" id="PTHR43394">
    <property type="entry name" value="ATP-DEPENDENT PERMEASE MDL1, MITOCHONDRIAL"/>
    <property type="match status" value="1"/>
</dbReference>
<keyword evidence="6 8" id="KW-1133">Transmembrane helix</keyword>
<feature type="transmembrane region" description="Helical" evidence="8">
    <location>
        <begin position="267"/>
        <end position="290"/>
    </location>
</feature>
<feature type="transmembrane region" description="Helical" evidence="8">
    <location>
        <begin position="302"/>
        <end position="321"/>
    </location>
</feature>
<dbReference type="FunFam" id="3.40.50.300:FF:000218">
    <property type="entry name" value="Multidrug ABC transporter ATP-binding protein"/>
    <property type="match status" value="1"/>
</dbReference>
<keyword evidence="4" id="KW-0547">Nucleotide-binding</keyword>
<protein>
    <submittedName>
        <fullName evidence="11">ABC-type multidrug/protein/lipid transport system ATPase component</fullName>
        <ecNumber evidence="11">3.6.3.-</ecNumber>
    </submittedName>
</protein>
<dbReference type="InterPro" id="IPR003439">
    <property type="entry name" value="ABC_transporter-like_ATP-bd"/>
</dbReference>
<dbReference type="Gene3D" id="3.40.50.300">
    <property type="entry name" value="P-loop containing nucleotide triphosphate hydrolases"/>
    <property type="match status" value="1"/>
</dbReference>
<comment type="similarity">
    <text evidence="2">Belongs to the ABC transporter superfamily.</text>
</comment>
<evidence type="ECO:0000259" key="10">
    <source>
        <dbReference type="PROSITE" id="PS50929"/>
    </source>
</evidence>
<keyword evidence="3 8" id="KW-0812">Transmembrane</keyword>
<name>A0A449B3J0_9BACT</name>
<keyword evidence="12" id="KW-1185">Reference proteome</keyword>
<dbReference type="GO" id="GO:0005886">
    <property type="term" value="C:plasma membrane"/>
    <property type="evidence" value="ECO:0007669"/>
    <property type="project" value="UniProtKB-SubCell"/>
</dbReference>
<feature type="transmembrane region" description="Helical" evidence="8">
    <location>
        <begin position="157"/>
        <end position="180"/>
    </location>
</feature>
<gene>
    <name evidence="11" type="primary">mldB1_1</name>
    <name evidence="11" type="ORF">NCTC10168_00073</name>
</gene>
<dbReference type="PROSITE" id="PS50893">
    <property type="entry name" value="ABC_TRANSPORTER_2"/>
    <property type="match status" value="1"/>
</dbReference>
<dbReference type="EC" id="3.6.3.-" evidence="11"/>
<keyword evidence="7 8" id="KW-0472">Membrane</keyword>
<dbReference type="KEGG" id="mmau:NCTC10168_00073"/>
<dbReference type="Gene3D" id="1.20.1560.10">
    <property type="entry name" value="ABC transporter type 1, transmembrane domain"/>
    <property type="match status" value="1"/>
</dbReference>
<evidence type="ECO:0000256" key="7">
    <source>
        <dbReference type="ARBA" id="ARBA00023136"/>
    </source>
</evidence>
<dbReference type="RefSeq" id="WP_223211695.1">
    <property type="nucleotide sequence ID" value="NZ_LR215037.1"/>
</dbReference>
<dbReference type="Pfam" id="PF00664">
    <property type="entry name" value="ABC_membrane"/>
    <property type="match status" value="1"/>
</dbReference>
<feature type="transmembrane region" description="Helical" evidence="8">
    <location>
        <begin position="186"/>
        <end position="204"/>
    </location>
</feature>
<dbReference type="GO" id="GO:0016887">
    <property type="term" value="F:ATP hydrolysis activity"/>
    <property type="evidence" value="ECO:0007669"/>
    <property type="project" value="InterPro"/>
</dbReference>
<feature type="transmembrane region" description="Helical" evidence="8">
    <location>
        <begin position="82"/>
        <end position="102"/>
    </location>
</feature>
<dbReference type="PANTHER" id="PTHR43394:SF1">
    <property type="entry name" value="ATP-BINDING CASSETTE SUB-FAMILY B MEMBER 10, MITOCHONDRIAL"/>
    <property type="match status" value="1"/>
</dbReference>
<proteinExistence type="inferred from homology"/>
<dbReference type="InterPro" id="IPR011527">
    <property type="entry name" value="ABC1_TM_dom"/>
</dbReference>
<evidence type="ECO:0000256" key="8">
    <source>
        <dbReference type="SAM" id="Phobius"/>
    </source>
</evidence>
<dbReference type="SMART" id="SM00382">
    <property type="entry name" value="AAA"/>
    <property type="match status" value="1"/>
</dbReference>
<keyword evidence="11" id="KW-0378">Hydrolase</keyword>
<evidence type="ECO:0000256" key="5">
    <source>
        <dbReference type="ARBA" id="ARBA00022840"/>
    </source>
</evidence>
<feature type="transmembrane region" description="Helical" evidence="8">
    <location>
        <begin position="36"/>
        <end position="62"/>
    </location>
</feature>
<evidence type="ECO:0000256" key="2">
    <source>
        <dbReference type="ARBA" id="ARBA00005417"/>
    </source>
</evidence>
<dbReference type="GO" id="GO:0015421">
    <property type="term" value="F:ABC-type oligopeptide transporter activity"/>
    <property type="evidence" value="ECO:0007669"/>
    <property type="project" value="TreeGrafter"/>
</dbReference>
<reference evidence="11 12" key="1">
    <citation type="submission" date="2019-01" db="EMBL/GenBank/DDBJ databases">
        <authorList>
            <consortium name="Pathogen Informatics"/>
        </authorList>
    </citation>
    <scope>NUCLEOTIDE SEQUENCE [LARGE SCALE GENOMIC DNA]</scope>
    <source>
        <strain evidence="11 12">NCTC10168</strain>
    </source>
</reference>
<feature type="domain" description="ABC transporter" evidence="9">
    <location>
        <begin position="366"/>
        <end position="602"/>
    </location>
</feature>
<dbReference type="GO" id="GO:0005524">
    <property type="term" value="F:ATP binding"/>
    <property type="evidence" value="ECO:0007669"/>
    <property type="project" value="UniProtKB-KW"/>
</dbReference>